<dbReference type="EMBL" id="NRHC01000070">
    <property type="protein sequence ID" value="RIY32039.1"/>
    <property type="molecule type" value="Genomic_DNA"/>
</dbReference>
<proteinExistence type="predicted"/>
<evidence type="ECO:0000313" key="1">
    <source>
        <dbReference type="EMBL" id="RIY32039.1"/>
    </source>
</evidence>
<gene>
    <name evidence="1" type="ORF">CKF54_05475</name>
</gene>
<dbReference type="AlphaFoldDB" id="A0A3A1Y409"/>
<name>A0A3A1Y409_9GAMM</name>
<dbReference type="Proteomes" id="UP000265691">
    <property type="component" value="Unassembled WGS sequence"/>
</dbReference>
<reference evidence="1 2" key="1">
    <citation type="submission" date="2017-08" db="EMBL/GenBank/DDBJ databases">
        <title>Reclassification of Bisgaard taxon 37 and 44.</title>
        <authorList>
            <person name="Christensen H."/>
        </authorList>
    </citation>
    <scope>NUCLEOTIDE SEQUENCE [LARGE SCALE GENOMIC DNA]</scope>
    <source>
        <strain evidence="1 2">B96_3</strain>
    </source>
</reference>
<sequence length="380" mass="43157">MDIIKQIDEANQQITVFIVPDNSEHTYENVGTIYNTLHLGNRNWPVFLLDVEGSSRELISPRRSITLEELQKLDIHNPNRYYVFIIQDHKEANIIALKESLGLQGKYSPAELEELTIKTGVNPAYLYREQVGQRAFGTGAKVYFVLCVDYMTRFHRNWQSMADVAAFNFDGYFIRGSASLQLFNNCARNFPLILNKGRVQAYPTVATDLACVNKKLKVCYTETIFRFMSSHNIRFFFSSIVPELAEQVEFVNLSEARLNEARNHLADSAVFLALDMGVEYANLVPEAMLTGNLVLGFSGAYDSQAMVDQFADFSPEGDYRDVAQKLVKYLLQYKEALAGNPNYLHPQAFRAKMFAEETFSVDKLADSYLALLRALHINAS</sequence>
<accession>A0A3A1Y409</accession>
<evidence type="ECO:0000313" key="2">
    <source>
        <dbReference type="Proteomes" id="UP000265691"/>
    </source>
</evidence>
<comment type="caution">
    <text evidence="1">The sequence shown here is derived from an EMBL/GenBank/DDBJ whole genome shotgun (WGS) entry which is preliminary data.</text>
</comment>
<dbReference type="OrthoDB" id="5669245at2"/>
<organism evidence="1 2">
    <name type="scientific">Psittacicella hinzii</name>
    <dbReference type="NCBI Taxonomy" id="2028575"/>
    <lineage>
        <taxon>Bacteria</taxon>
        <taxon>Pseudomonadati</taxon>
        <taxon>Pseudomonadota</taxon>
        <taxon>Gammaproteobacteria</taxon>
        <taxon>Pasteurellales</taxon>
        <taxon>Psittacicellaceae</taxon>
        <taxon>Psittacicella</taxon>
    </lineage>
</organism>
<dbReference type="RefSeq" id="WP_119525359.1">
    <property type="nucleotide sequence ID" value="NZ_NRHC01000070.1"/>
</dbReference>
<protein>
    <submittedName>
        <fullName evidence="1">Uncharacterized protein</fullName>
    </submittedName>
</protein>
<keyword evidence="2" id="KW-1185">Reference proteome</keyword>